<feature type="region of interest" description="Disordered" evidence="1">
    <location>
        <begin position="79"/>
        <end position="100"/>
    </location>
</feature>
<keyword evidence="4" id="KW-1185">Reference proteome</keyword>
<sequence length="100" mass="10929">MAPATVPTRTTPPPVGRSLTVRINEQLHDDLVTLLTPGAELSSIVRCILHDTAEAYRRAHDLGDVPHDTAPDLRIHYRGEQVPTLPMPPGARTAPVLWTP</sequence>
<dbReference type="Proteomes" id="UP000595703">
    <property type="component" value="Chromosome"/>
</dbReference>
<reference evidence="3 4" key="2">
    <citation type="journal article" date="2011" name="J. Antibiot.">
        <title>Furaquinocins I and J: novel polyketide isoprenoid hybrid compounds from Streptomyces reveromyceticus SN-593.</title>
        <authorList>
            <person name="Panthee S."/>
            <person name="Takahashi S."/>
            <person name="Takagi H."/>
            <person name="Nogawa T."/>
            <person name="Oowada E."/>
            <person name="Uramoto M."/>
            <person name="Osada H."/>
        </authorList>
    </citation>
    <scope>NUCLEOTIDE SEQUENCE [LARGE SCALE GENOMIC DNA]</scope>
    <source>
        <strain evidence="3 4">SN-593</strain>
    </source>
</reference>
<gene>
    <name evidence="3" type="ORF">RVR_10585</name>
    <name evidence="2" type="ORF">RVR_7719</name>
</gene>
<reference evidence="3 4" key="3">
    <citation type="journal article" date="2011" name="Nat. Chem. Biol.">
        <title>Reveromycin A biosynthesis uses RevG and RevJ for stereospecific spiroacetal formation.</title>
        <authorList>
            <person name="Takahashi S."/>
            <person name="Toyoda A."/>
            <person name="Sekiyama Y."/>
            <person name="Takagi H."/>
            <person name="Nogawa T."/>
            <person name="Uramoto M."/>
            <person name="Suzuki R."/>
            <person name="Koshino H."/>
            <person name="Kumano T."/>
            <person name="Panthee S."/>
            <person name="Dairi T."/>
            <person name="Ishikawa J."/>
            <person name="Ikeda H."/>
            <person name="Sakaki Y."/>
            <person name="Osada H."/>
        </authorList>
    </citation>
    <scope>NUCLEOTIDE SEQUENCE [LARGE SCALE GENOMIC DNA]</scope>
    <source>
        <strain evidence="3 4">SN-593</strain>
    </source>
</reference>
<name>A0A7U3UXY0_9ACTN</name>
<evidence type="ECO:0000313" key="3">
    <source>
        <dbReference type="EMBL" id="BBB00639.1"/>
    </source>
</evidence>
<proteinExistence type="predicted"/>
<dbReference type="KEGG" id="arev:RVR_10585"/>
<organism evidence="3 4">
    <name type="scientific">Actinacidiphila reveromycinica</name>
    <dbReference type="NCBI Taxonomy" id="659352"/>
    <lineage>
        <taxon>Bacteria</taxon>
        <taxon>Bacillati</taxon>
        <taxon>Actinomycetota</taxon>
        <taxon>Actinomycetes</taxon>
        <taxon>Kitasatosporales</taxon>
        <taxon>Streptomycetaceae</taxon>
        <taxon>Actinacidiphila</taxon>
    </lineage>
</organism>
<evidence type="ECO:0000256" key="1">
    <source>
        <dbReference type="SAM" id="MobiDB-lite"/>
    </source>
</evidence>
<accession>A0A7U3UXY0</accession>
<evidence type="ECO:0000313" key="4">
    <source>
        <dbReference type="Proteomes" id="UP000595703"/>
    </source>
</evidence>
<reference evidence="3 4" key="1">
    <citation type="journal article" date="2010" name="J. Bacteriol.">
        <title>Biochemical characterization of a novel indole prenyltransferase from Streptomyces sp. SN-593.</title>
        <authorList>
            <person name="Takahashi S."/>
            <person name="Takagi H."/>
            <person name="Toyoda A."/>
            <person name="Uramoto M."/>
            <person name="Nogawa T."/>
            <person name="Ueki M."/>
            <person name="Sakaki Y."/>
            <person name="Osada H."/>
        </authorList>
    </citation>
    <scope>NUCLEOTIDE SEQUENCE [LARGE SCALE GENOMIC DNA]</scope>
    <source>
        <strain evidence="3 4">SN-593</strain>
    </source>
</reference>
<dbReference type="RefSeq" id="WP_202236557.1">
    <property type="nucleotide sequence ID" value="NZ_AP018365.1"/>
</dbReference>
<dbReference type="KEGG" id="arev:RVR_7719"/>
<evidence type="ECO:0000313" key="2">
    <source>
        <dbReference type="EMBL" id="BBB00586.1"/>
    </source>
</evidence>
<dbReference type="AlphaFoldDB" id="A0A7U3UXY0"/>
<dbReference type="EMBL" id="AP018365">
    <property type="protein sequence ID" value="BBB00586.1"/>
    <property type="molecule type" value="Genomic_DNA"/>
</dbReference>
<reference evidence="3 4" key="4">
    <citation type="journal article" date="2020" name="Sci. Rep.">
        <title>beta-carboline chemical signals induce reveromycin production through a LuxR family regulator in Streptomyces sp. SN-593.</title>
        <authorList>
            <person name="Panthee S."/>
            <person name="Kito N."/>
            <person name="Hayashi T."/>
            <person name="Shimizu T."/>
            <person name="Ishikawa J."/>
            <person name="Hamamoto H."/>
            <person name="Osada H."/>
            <person name="Takahashi S."/>
        </authorList>
    </citation>
    <scope>NUCLEOTIDE SEQUENCE [LARGE SCALE GENOMIC DNA]</scope>
    <source>
        <strain evidence="3 4">SN-593</strain>
    </source>
</reference>
<protein>
    <submittedName>
        <fullName evidence="3">Uncharacterized protein</fullName>
    </submittedName>
</protein>
<dbReference type="EMBL" id="AP018365">
    <property type="protein sequence ID" value="BBB00639.1"/>
    <property type="molecule type" value="Genomic_DNA"/>
</dbReference>